<name>K0IET8_NITGG</name>
<dbReference type="PATRIC" id="fig|1237085.11.peg.320"/>
<proteinExistence type="predicted"/>
<dbReference type="AlphaFoldDB" id="K0IET8"/>
<gene>
    <name evidence="2" type="ordered locus">Ngar_c03310</name>
    <name evidence="3" type="ordered locus">Ngar_c03600</name>
</gene>
<dbReference type="KEGG" id="nga:Ngar_c03310"/>
<sequence>MNKAKEVEEWFRRNLIPVLFIALGMVLVAVFAGTKAGRQVVKKAVGAPIKR</sequence>
<evidence type="ECO:0000313" key="3">
    <source>
        <dbReference type="EMBL" id="AFU57308.1"/>
    </source>
</evidence>
<keyword evidence="1" id="KW-0472">Membrane</keyword>
<dbReference type="EMBL" id="CP002408">
    <property type="protein sequence ID" value="AFU57279.1"/>
    <property type="molecule type" value="Genomic_DNA"/>
</dbReference>
<dbReference type="KEGG" id="nga:Ngar_c03600"/>
<protein>
    <submittedName>
        <fullName evidence="3">Uncharacterized protein</fullName>
    </submittedName>
</protein>
<evidence type="ECO:0000256" key="1">
    <source>
        <dbReference type="SAM" id="Phobius"/>
    </source>
</evidence>
<evidence type="ECO:0000313" key="4">
    <source>
        <dbReference type="Proteomes" id="UP000008037"/>
    </source>
</evidence>
<dbReference type="HOGENOM" id="CLU_3094224_0_0_2"/>
<feature type="transmembrane region" description="Helical" evidence="1">
    <location>
        <begin position="15"/>
        <end position="33"/>
    </location>
</feature>
<dbReference type="InParanoid" id="K0IET8"/>
<reference evidence="3 4" key="1">
    <citation type="journal article" date="2012" name="Environ. Microbiol.">
        <title>The genome of the ammonia-oxidizing Candidatus Nitrososphaera gargensis: insights into metabolic versatility and environmental adaptations.</title>
        <authorList>
            <person name="Spang A."/>
            <person name="Poehlein A."/>
            <person name="Offre P."/>
            <person name="Zumbragel S."/>
            <person name="Haider S."/>
            <person name="Rychlik N."/>
            <person name="Nowka B."/>
            <person name="Schmeisser C."/>
            <person name="Lebedeva E.V."/>
            <person name="Rattei T."/>
            <person name="Bohm C."/>
            <person name="Schmid M."/>
            <person name="Galushko A."/>
            <person name="Hatzenpichler R."/>
            <person name="Weinmaier T."/>
            <person name="Daniel R."/>
            <person name="Schleper C."/>
            <person name="Spieck E."/>
            <person name="Streit W."/>
            <person name="Wagner M."/>
        </authorList>
    </citation>
    <scope>NUCLEOTIDE SEQUENCE [LARGE SCALE GENOMIC DNA]</scope>
    <source>
        <strain evidence="3">Enrichment culture Ga9.2</strain>
        <strain evidence="4">Ga9.2</strain>
    </source>
</reference>
<keyword evidence="1" id="KW-1133">Transmembrane helix</keyword>
<evidence type="ECO:0000313" key="2">
    <source>
        <dbReference type="EMBL" id="AFU57279.1"/>
    </source>
</evidence>
<organism evidence="3 4">
    <name type="scientific">Nitrososphaera gargensis (strain Ga9.2)</name>
    <dbReference type="NCBI Taxonomy" id="1237085"/>
    <lineage>
        <taxon>Archaea</taxon>
        <taxon>Nitrososphaerota</taxon>
        <taxon>Nitrososphaeria</taxon>
        <taxon>Nitrososphaerales</taxon>
        <taxon>Nitrososphaeraceae</taxon>
        <taxon>Nitrososphaera</taxon>
    </lineage>
</organism>
<keyword evidence="4" id="KW-1185">Reference proteome</keyword>
<keyword evidence="1" id="KW-0812">Transmembrane</keyword>
<dbReference type="BioCyc" id="CNIT1237085:G1324-331-MONOMER"/>
<dbReference type="Proteomes" id="UP000008037">
    <property type="component" value="Chromosome"/>
</dbReference>
<dbReference type="EMBL" id="CP002408">
    <property type="protein sequence ID" value="AFU57308.1"/>
    <property type="molecule type" value="Genomic_DNA"/>
</dbReference>
<accession>K0IET8</accession>